<evidence type="ECO:0008006" key="3">
    <source>
        <dbReference type="Google" id="ProtNLM"/>
    </source>
</evidence>
<dbReference type="Gene3D" id="1.10.630.10">
    <property type="entry name" value="Cytochrome P450"/>
    <property type="match status" value="1"/>
</dbReference>
<evidence type="ECO:0000313" key="1">
    <source>
        <dbReference type="EMBL" id="KAK7457808.1"/>
    </source>
</evidence>
<reference evidence="1 2" key="1">
    <citation type="submission" date="2024-01" db="EMBL/GenBank/DDBJ databases">
        <title>A draft genome for the cacao thread blight pathogen Marasmiellus scandens.</title>
        <authorList>
            <person name="Baruah I.K."/>
            <person name="Leung J."/>
            <person name="Bukari Y."/>
            <person name="Amoako-Attah I."/>
            <person name="Meinhardt L.W."/>
            <person name="Bailey B.A."/>
            <person name="Cohen S.P."/>
        </authorList>
    </citation>
    <scope>NUCLEOTIDE SEQUENCE [LARGE SCALE GENOMIC DNA]</scope>
    <source>
        <strain evidence="1 2">GH-19</strain>
    </source>
</reference>
<name>A0ABR1JHF5_9AGAR</name>
<keyword evidence="2" id="KW-1185">Reference proteome</keyword>
<protein>
    <recommendedName>
        <fullName evidence="3">Cytochrome P450</fullName>
    </recommendedName>
</protein>
<evidence type="ECO:0000313" key="2">
    <source>
        <dbReference type="Proteomes" id="UP001498398"/>
    </source>
</evidence>
<dbReference type="Pfam" id="PF00067">
    <property type="entry name" value="p450"/>
    <property type="match status" value="1"/>
</dbReference>
<gene>
    <name evidence="1" type="ORF">VKT23_010150</name>
</gene>
<proteinExistence type="predicted"/>
<sequence length="289" mass="32935">MLANVYPFSGWIGHYFDNFSMYNRYKSACVSSVLITDSRPIFWLADAQAIKATATDKTAFDKDIDVFENGVNFFGPNIVATQDRAWKRHRFVANPAFNESIYRVVWQETTHALTDWFSEVDSKSQSNHEISIHTAQSFTKLALLTFLRAGFGELDTPQNDLYTVLKDTFHYSAARAIIPDWLFSLTNRIYIPFISAYLRKTLKAYNDLETIAMHAVSRARADLLQDVDQKAPKGGALLRNLVEANMHIDEGNRSENDKRSLTDRELLSNIFVCPRPPVAPTLLMNPDVR</sequence>
<dbReference type="InterPro" id="IPR001128">
    <property type="entry name" value="Cyt_P450"/>
</dbReference>
<dbReference type="SUPFAM" id="SSF48264">
    <property type="entry name" value="Cytochrome P450"/>
    <property type="match status" value="1"/>
</dbReference>
<accession>A0ABR1JHF5</accession>
<dbReference type="Proteomes" id="UP001498398">
    <property type="component" value="Unassembled WGS sequence"/>
</dbReference>
<comment type="caution">
    <text evidence="1">The sequence shown here is derived from an EMBL/GenBank/DDBJ whole genome shotgun (WGS) entry which is preliminary data.</text>
</comment>
<organism evidence="1 2">
    <name type="scientific">Marasmiellus scandens</name>
    <dbReference type="NCBI Taxonomy" id="2682957"/>
    <lineage>
        <taxon>Eukaryota</taxon>
        <taxon>Fungi</taxon>
        <taxon>Dikarya</taxon>
        <taxon>Basidiomycota</taxon>
        <taxon>Agaricomycotina</taxon>
        <taxon>Agaricomycetes</taxon>
        <taxon>Agaricomycetidae</taxon>
        <taxon>Agaricales</taxon>
        <taxon>Marasmiineae</taxon>
        <taxon>Omphalotaceae</taxon>
        <taxon>Marasmiellus</taxon>
    </lineage>
</organism>
<dbReference type="EMBL" id="JBANRG010000019">
    <property type="protein sequence ID" value="KAK7457808.1"/>
    <property type="molecule type" value="Genomic_DNA"/>
</dbReference>
<dbReference type="InterPro" id="IPR036396">
    <property type="entry name" value="Cyt_P450_sf"/>
</dbReference>